<comment type="caution">
    <text evidence="2">The sequence shown here is derived from an EMBL/GenBank/DDBJ whole genome shotgun (WGS) entry which is preliminary data.</text>
</comment>
<dbReference type="PRINTS" id="PR00080">
    <property type="entry name" value="SDRFAMILY"/>
</dbReference>
<comment type="similarity">
    <text evidence="1">Belongs to the short-chain dehydrogenases/reductases (SDR) family.</text>
</comment>
<name>A0A2S6NL02_RHOGL</name>
<gene>
    <name evidence="2" type="ORF">CCS01_06455</name>
</gene>
<evidence type="ECO:0000256" key="1">
    <source>
        <dbReference type="ARBA" id="ARBA00006484"/>
    </source>
</evidence>
<dbReference type="AlphaFoldDB" id="A0A2S6NL02"/>
<evidence type="ECO:0000313" key="2">
    <source>
        <dbReference type="EMBL" id="PPQ35861.1"/>
    </source>
</evidence>
<dbReference type="PANTHER" id="PTHR42760">
    <property type="entry name" value="SHORT-CHAIN DEHYDROGENASES/REDUCTASES FAMILY MEMBER"/>
    <property type="match status" value="1"/>
</dbReference>
<dbReference type="PROSITE" id="PS00061">
    <property type="entry name" value="ADH_SHORT"/>
    <property type="match status" value="1"/>
</dbReference>
<dbReference type="OrthoDB" id="9780084at2"/>
<proteinExistence type="inferred from homology"/>
<dbReference type="GO" id="GO:0016616">
    <property type="term" value="F:oxidoreductase activity, acting on the CH-OH group of donors, NAD or NADP as acceptor"/>
    <property type="evidence" value="ECO:0007669"/>
    <property type="project" value="TreeGrafter"/>
</dbReference>
<dbReference type="CDD" id="cd05233">
    <property type="entry name" value="SDR_c"/>
    <property type="match status" value="1"/>
</dbReference>
<dbReference type="FunFam" id="3.40.50.720:FF:000084">
    <property type="entry name" value="Short-chain dehydrogenase reductase"/>
    <property type="match status" value="1"/>
</dbReference>
<dbReference type="InterPro" id="IPR002347">
    <property type="entry name" value="SDR_fam"/>
</dbReference>
<dbReference type="InterPro" id="IPR020904">
    <property type="entry name" value="Sc_DH/Rdtase_CS"/>
</dbReference>
<evidence type="ECO:0008006" key="4">
    <source>
        <dbReference type="Google" id="ProtNLM"/>
    </source>
</evidence>
<protein>
    <recommendedName>
        <fullName evidence="4">Short-chain dehydrogenase</fullName>
    </recommendedName>
</protein>
<dbReference type="SUPFAM" id="SSF51735">
    <property type="entry name" value="NAD(P)-binding Rossmann-fold domains"/>
    <property type="match status" value="1"/>
</dbReference>
<dbReference type="InterPro" id="IPR036291">
    <property type="entry name" value="NAD(P)-bd_dom_sf"/>
</dbReference>
<evidence type="ECO:0000313" key="3">
    <source>
        <dbReference type="Proteomes" id="UP000239724"/>
    </source>
</evidence>
<organism evidence="2 3">
    <name type="scientific">Rhodopila globiformis</name>
    <name type="common">Rhodopseudomonas globiformis</name>
    <dbReference type="NCBI Taxonomy" id="1071"/>
    <lineage>
        <taxon>Bacteria</taxon>
        <taxon>Pseudomonadati</taxon>
        <taxon>Pseudomonadota</taxon>
        <taxon>Alphaproteobacteria</taxon>
        <taxon>Acetobacterales</taxon>
        <taxon>Acetobacteraceae</taxon>
        <taxon>Rhodopila</taxon>
    </lineage>
</organism>
<reference evidence="2 3" key="1">
    <citation type="journal article" date="2018" name="Arch. Microbiol.">
        <title>New insights into the metabolic potential of the phototrophic purple bacterium Rhodopila globiformis DSM 161(T) from its draft genome sequence and evidence for a vanadium-dependent nitrogenase.</title>
        <authorList>
            <person name="Imhoff J.F."/>
            <person name="Rahn T."/>
            <person name="Kunzel S."/>
            <person name="Neulinger S.C."/>
        </authorList>
    </citation>
    <scope>NUCLEOTIDE SEQUENCE [LARGE SCALE GENOMIC DNA]</scope>
    <source>
        <strain evidence="2 3">DSM 161</strain>
    </source>
</reference>
<sequence length="268" mass="27982">MSSEASFFGLAGRKALIVGGGQGMGESSALFLARAGCDVALVDVVPERADAVGGRIAALDRRGLTIAGDVLDDAQVPRIVAEAEDKLGGLDVMVSIVGAAAWGSLLDTTADVWDQQMRLNLRYFFLVAQQVARSLIRRRQPGAIVGIASVDGQRSSPMRGAYGAAKAGLISLVQTMAVEWAPHSIRVNAIAPGHIVTPRLYDTPQRAEAYAASLIPMRARGTPDDIGQAALFLASDMARYVTGTTLDVDGGLLAANLFPRGLPGANQG</sequence>
<accession>A0A2S6NL02</accession>
<keyword evidence="3" id="KW-1185">Reference proteome</keyword>
<dbReference type="PRINTS" id="PR00081">
    <property type="entry name" value="GDHRDH"/>
</dbReference>
<dbReference type="Pfam" id="PF13561">
    <property type="entry name" value="adh_short_C2"/>
    <property type="match status" value="1"/>
</dbReference>
<dbReference type="EMBL" id="NHRY01000066">
    <property type="protein sequence ID" value="PPQ35861.1"/>
    <property type="molecule type" value="Genomic_DNA"/>
</dbReference>
<dbReference type="PANTHER" id="PTHR42760:SF124">
    <property type="entry name" value="SHORT-CHAIN DEHYDROGENASE_REDUCTASE"/>
    <property type="match status" value="1"/>
</dbReference>
<dbReference type="Proteomes" id="UP000239724">
    <property type="component" value="Unassembled WGS sequence"/>
</dbReference>
<dbReference type="Gene3D" id="3.40.50.720">
    <property type="entry name" value="NAD(P)-binding Rossmann-like Domain"/>
    <property type="match status" value="1"/>
</dbReference>
<dbReference type="RefSeq" id="WP_104518030.1">
    <property type="nucleotide sequence ID" value="NZ_NHRY01000066.1"/>
</dbReference>